<dbReference type="GO" id="GO:0016616">
    <property type="term" value="F:oxidoreductase activity, acting on the CH-OH group of donors, NAD or NADP as acceptor"/>
    <property type="evidence" value="ECO:0007669"/>
    <property type="project" value="TreeGrafter"/>
</dbReference>
<evidence type="ECO:0000313" key="4">
    <source>
        <dbReference type="EMBL" id="CAK1549505.1"/>
    </source>
</evidence>
<evidence type="ECO:0000256" key="1">
    <source>
        <dbReference type="ARBA" id="ARBA00006484"/>
    </source>
</evidence>
<dbReference type="Gene3D" id="3.40.50.720">
    <property type="entry name" value="NAD(P)-binding Rossmann-like Domain"/>
    <property type="match status" value="1"/>
</dbReference>
<gene>
    <name evidence="4" type="ORF">LNINA_LOCUS8797</name>
</gene>
<dbReference type="Proteomes" id="UP001497472">
    <property type="component" value="Unassembled WGS sequence"/>
</dbReference>
<dbReference type="GO" id="GO:0005737">
    <property type="term" value="C:cytoplasm"/>
    <property type="evidence" value="ECO:0007669"/>
    <property type="project" value="TreeGrafter"/>
</dbReference>
<evidence type="ECO:0000256" key="3">
    <source>
        <dbReference type="RuleBase" id="RU000363"/>
    </source>
</evidence>
<comment type="caution">
    <text evidence="4">The sequence shown here is derived from an EMBL/GenBank/DDBJ whole genome shotgun (WGS) entry which is preliminary data.</text>
</comment>
<comment type="similarity">
    <text evidence="1 3">Belongs to the short-chain dehydrogenases/reductases (SDR) family.</text>
</comment>
<dbReference type="PRINTS" id="PR00080">
    <property type="entry name" value="SDRFAMILY"/>
</dbReference>
<dbReference type="AlphaFoldDB" id="A0AAV1JJ52"/>
<dbReference type="EMBL" id="CAVLEF010000037">
    <property type="protein sequence ID" value="CAK1549505.1"/>
    <property type="molecule type" value="Genomic_DNA"/>
</dbReference>
<sequence>MKVKKALELLSSKYGKNRAVLFKCDVTKDINVIWKKMIDSYNKIDILVNNAGVISETVPETAININLTALIQLSFKFWEANRKDKSGNGGTILNIASLCGVMIEQYLPVYHATKFGVVAFTRSLGHSFNYERSGVRVIAICPGFTRTQLVANMPNATWDETIFEAFLTRTKEHSWQNVDAVGKATIEVFEKAKSGTAWLIEGGKPIKEVTYSDSY</sequence>
<dbReference type="PANTHER" id="PTHR44229:SF8">
    <property type="entry name" value="ALCOHOL DEHYDROGENASE-RELATED"/>
    <property type="match status" value="1"/>
</dbReference>
<evidence type="ECO:0008006" key="6">
    <source>
        <dbReference type="Google" id="ProtNLM"/>
    </source>
</evidence>
<dbReference type="Pfam" id="PF00106">
    <property type="entry name" value="adh_short"/>
    <property type="match status" value="1"/>
</dbReference>
<name>A0AAV1JJ52_9NEOP</name>
<keyword evidence="5" id="KW-1185">Reference proteome</keyword>
<dbReference type="InterPro" id="IPR002347">
    <property type="entry name" value="SDR_fam"/>
</dbReference>
<reference evidence="4 5" key="1">
    <citation type="submission" date="2023-11" db="EMBL/GenBank/DDBJ databases">
        <authorList>
            <person name="Okamura Y."/>
        </authorList>
    </citation>
    <scope>NUCLEOTIDE SEQUENCE [LARGE SCALE GENOMIC DNA]</scope>
</reference>
<accession>A0AAV1JJ52</accession>
<protein>
    <recommendedName>
        <fullName evidence="6">Alcohol dehydrogenase</fullName>
    </recommendedName>
</protein>
<dbReference type="SUPFAM" id="SSF51735">
    <property type="entry name" value="NAD(P)-binding Rossmann-fold domains"/>
    <property type="match status" value="1"/>
</dbReference>
<keyword evidence="2" id="KW-0560">Oxidoreductase</keyword>
<proteinExistence type="inferred from homology"/>
<evidence type="ECO:0000256" key="2">
    <source>
        <dbReference type="ARBA" id="ARBA00023002"/>
    </source>
</evidence>
<evidence type="ECO:0000313" key="5">
    <source>
        <dbReference type="Proteomes" id="UP001497472"/>
    </source>
</evidence>
<dbReference type="InterPro" id="IPR036291">
    <property type="entry name" value="NAD(P)-bd_dom_sf"/>
</dbReference>
<dbReference type="PANTHER" id="PTHR44229">
    <property type="entry name" value="15-HYDROXYPROSTAGLANDIN DEHYDROGENASE [NAD(+)]"/>
    <property type="match status" value="1"/>
</dbReference>
<dbReference type="PRINTS" id="PR00081">
    <property type="entry name" value="GDHRDH"/>
</dbReference>
<organism evidence="4 5">
    <name type="scientific">Leptosia nina</name>
    <dbReference type="NCBI Taxonomy" id="320188"/>
    <lineage>
        <taxon>Eukaryota</taxon>
        <taxon>Metazoa</taxon>
        <taxon>Ecdysozoa</taxon>
        <taxon>Arthropoda</taxon>
        <taxon>Hexapoda</taxon>
        <taxon>Insecta</taxon>
        <taxon>Pterygota</taxon>
        <taxon>Neoptera</taxon>
        <taxon>Endopterygota</taxon>
        <taxon>Lepidoptera</taxon>
        <taxon>Glossata</taxon>
        <taxon>Ditrysia</taxon>
        <taxon>Papilionoidea</taxon>
        <taxon>Pieridae</taxon>
        <taxon>Pierinae</taxon>
        <taxon>Leptosia</taxon>
    </lineage>
</organism>